<dbReference type="Pfam" id="PF13193">
    <property type="entry name" value="AMP-binding_C"/>
    <property type="match status" value="1"/>
</dbReference>
<dbReference type="Gene3D" id="3.30.300.30">
    <property type="match status" value="1"/>
</dbReference>
<evidence type="ECO:0000313" key="3">
    <source>
        <dbReference type="EMBL" id="MCZ4588250.1"/>
    </source>
</evidence>
<evidence type="ECO:0000259" key="1">
    <source>
        <dbReference type="Pfam" id="PF00501"/>
    </source>
</evidence>
<evidence type="ECO:0000313" key="6">
    <source>
        <dbReference type="Proteomes" id="UP001231166"/>
    </source>
</evidence>
<accession>A0AAX3Y504</accession>
<organism evidence="4 6">
    <name type="scientific">Rhodococcus opacus</name>
    <name type="common">Nocardia opaca</name>
    <dbReference type="NCBI Taxonomy" id="37919"/>
    <lineage>
        <taxon>Bacteria</taxon>
        <taxon>Bacillati</taxon>
        <taxon>Actinomycetota</taxon>
        <taxon>Actinomycetes</taxon>
        <taxon>Mycobacteriales</taxon>
        <taxon>Nocardiaceae</taxon>
        <taxon>Rhodococcus</taxon>
    </lineage>
</organism>
<keyword evidence="5" id="KW-1185">Reference proteome</keyword>
<dbReference type="Proteomes" id="UP001066327">
    <property type="component" value="Unassembled WGS sequence"/>
</dbReference>
<dbReference type="GO" id="GO:0016878">
    <property type="term" value="F:acid-thiol ligase activity"/>
    <property type="evidence" value="ECO:0007669"/>
    <property type="project" value="UniProtKB-ARBA"/>
</dbReference>
<dbReference type="Gene3D" id="3.40.50.12780">
    <property type="entry name" value="N-terminal domain of ligase-like"/>
    <property type="match status" value="1"/>
</dbReference>
<dbReference type="RefSeq" id="WP_245371809.1">
    <property type="nucleotide sequence ID" value="NZ_CP130953.1"/>
</dbReference>
<gene>
    <name evidence="3" type="ORF">O4328_32025</name>
    <name evidence="4" type="ORF">Q5707_20585</name>
</gene>
<proteinExistence type="predicted"/>
<dbReference type="EMBL" id="JAPWIS010000021">
    <property type="protein sequence ID" value="MCZ4588250.1"/>
    <property type="molecule type" value="Genomic_DNA"/>
</dbReference>
<dbReference type="EMBL" id="CP130953">
    <property type="protein sequence ID" value="WLF44375.1"/>
    <property type="molecule type" value="Genomic_DNA"/>
</dbReference>
<dbReference type="InterPro" id="IPR042099">
    <property type="entry name" value="ANL_N_sf"/>
</dbReference>
<protein>
    <submittedName>
        <fullName evidence="4">Class I adenylate-forming enzyme family protein</fullName>
    </submittedName>
</protein>
<sequence length="539" mass="57878">MSAQSSAVAQTVVQLMSQVQRRPGHEIAVEEATGKRSLTIEQLITASNRLANAFIGLGLRPGGRVAWVSENHIEYVVLEFALLKAGLVKVPLNNRFTPNELRRCVDLADVGLVVADPSSAEVLDGVLAGSAVHKVVIGARDGWTSFDQLVAGGASGPVQAATGPDDLYHIRFSSGSTGKPKGIPITHRGARAAILGNTWVMSTSAPTASPRTLQVAPLVYAGGWSVLPTLLCGGTNVVMTRFDPEQMLDVIVERGITWMFAVPTMLRRLSEITGLERLRTSSLGCLMLAGEPAALPALEVLTEYTDAMINCWGQTEAPASTTLLTRAEMRDRSLWSSIGRPVPGVEFSVYADGAVLDRPEPGVDGELVIRTASVAPTLLGGEVEHADRTLPDGWWRTSDLGHFDEHGRIFIVGRASETIITGGTNIQPVEIERALELHPMVREAVVVGVPDPKWGETPAAYVHIDALWADVSGELAAVLRENLAGFKRPGHVYISTDPIPRASKAAKIARGDIKRLVRSWVEDPTVVPRNVTKVVKERG</sequence>
<dbReference type="SUPFAM" id="SSF56801">
    <property type="entry name" value="Acetyl-CoA synthetase-like"/>
    <property type="match status" value="1"/>
</dbReference>
<dbReference type="InterPro" id="IPR050237">
    <property type="entry name" value="ATP-dep_AMP-bd_enzyme"/>
</dbReference>
<dbReference type="PANTHER" id="PTHR43767:SF1">
    <property type="entry name" value="NONRIBOSOMAL PEPTIDE SYNTHASE PES1 (EUROFUNG)-RELATED"/>
    <property type="match status" value="1"/>
</dbReference>
<dbReference type="PANTHER" id="PTHR43767">
    <property type="entry name" value="LONG-CHAIN-FATTY-ACID--COA LIGASE"/>
    <property type="match status" value="1"/>
</dbReference>
<dbReference type="Pfam" id="PF00501">
    <property type="entry name" value="AMP-binding"/>
    <property type="match status" value="1"/>
</dbReference>
<dbReference type="PROSITE" id="PS00455">
    <property type="entry name" value="AMP_BINDING"/>
    <property type="match status" value="1"/>
</dbReference>
<evidence type="ECO:0000313" key="5">
    <source>
        <dbReference type="Proteomes" id="UP001066327"/>
    </source>
</evidence>
<dbReference type="InterPro" id="IPR000873">
    <property type="entry name" value="AMP-dep_synth/lig_dom"/>
</dbReference>
<name>A0AAX3Y504_RHOOP</name>
<evidence type="ECO:0000313" key="4">
    <source>
        <dbReference type="EMBL" id="WLF44375.1"/>
    </source>
</evidence>
<dbReference type="Proteomes" id="UP001231166">
    <property type="component" value="Chromosome"/>
</dbReference>
<dbReference type="AlphaFoldDB" id="A0AAX3Y504"/>
<dbReference type="InterPro" id="IPR020845">
    <property type="entry name" value="AMP-binding_CS"/>
</dbReference>
<reference evidence="3" key="1">
    <citation type="submission" date="2022-12" db="EMBL/GenBank/DDBJ databases">
        <authorList>
            <person name="Krivoruchko A.V."/>
            <person name="Elkin A."/>
        </authorList>
    </citation>
    <scope>NUCLEOTIDE SEQUENCE</scope>
    <source>
        <strain evidence="3">IEGM 249</strain>
    </source>
</reference>
<feature type="domain" description="AMP-binding enzyme C-terminal" evidence="2">
    <location>
        <begin position="430"/>
        <end position="500"/>
    </location>
</feature>
<evidence type="ECO:0000259" key="2">
    <source>
        <dbReference type="Pfam" id="PF13193"/>
    </source>
</evidence>
<dbReference type="InterPro" id="IPR045851">
    <property type="entry name" value="AMP-bd_C_sf"/>
</dbReference>
<dbReference type="InterPro" id="IPR025110">
    <property type="entry name" value="AMP-bd_C"/>
</dbReference>
<reference evidence="4" key="2">
    <citation type="submission" date="2023-07" db="EMBL/GenBank/DDBJ databases">
        <title>Genomic analysis of Rhodococcus opacus VOC-14 with glycol ethers degradation activity.</title>
        <authorList>
            <person name="Narkevich D.A."/>
            <person name="Hlushen A.M."/>
            <person name="Akhremchuk A.E."/>
            <person name="Sikolenko M.A."/>
            <person name="Valentovich L.N."/>
        </authorList>
    </citation>
    <scope>NUCLEOTIDE SEQUENCE</scope>
    <source>
        <strain evidence="4">VOC-14</strain>
    </source>
</reference>
<feature type="domain" description="AMP-dependent synthetase/ligase" evidence="1">
    <location>
        <begin position="18"/>
        <end position="377"/>
    </location>
</feature>